<accession>A0A9Q8VYG6</accession>
<gene>
    <name evidence="1" type="ORF">MAL03_08495</name>
</gene>
<sequence>MKQVITMIALITIVGCVSLPENLKKKSSPNSSILAISLNLKPPIGIFGKDATEIVFIKQADSKQKNSVSKLIQSNFSANGYVYLLNAEPGIYSVVLAGVRPEGRGDNSSVFYLTNESIQKIKIKIDNNTLVYAGKYDIQSNVTWSEKDWIDVPKETRNIRLQTYDGDSYFGALTYRSILENVDTSDIEKQKFLEKARNIFAESEWTTLIK</sequence>
<reference evidence="1" key="1">
    <citation type="submission" date="2022-02" db="EMBL/GenBank/DDBJ databases">
        <title>The genetically variable rfb locus in Leptospira is a mobile cassette and a molecular signature of serovar identity.</title>
        <authorList>
            <person name="Nieves C."/>
            <person name="Vincent A.T."/>
            <person name="Zarantonelli L."/>
            <person name="Picardeau M."/>
            <person name="Veyrier F.J."/>
            <person name="Buschiazzo A."/>
        </authorList>
    </citation>
    <scope>NUCLEOTIDE SEQUENCE</scope>
    <source>
        <strain evidence="1">IP1512017</strain>
    </source>
</reference>
<dbReference type="EMBL" id="CP091957">
    <property type="protein sequence ID" value="UOG58111.1"/>
    <property type="molecule type" value="Genomic_DNA"/>
</dbReference>
<evidence type="ECO:0000313" key="1">
    <source>
        <dbReference type="EMBL" id="UOG58111.1"/>
    </source>
</evidence>
<dbReference type="PROSITE" id="PS51257">
    <property type="entry name" value="PROKAR_LIPOPROTEIN"/>
    <property type="match status" value="1"/>
</dbReference>
<dbReference type="AlphaFoldDB" id="A0A9Q8VYG6"/>
<dbReference type="RefSeq" id="WP_004424445.1">
    <property type="nucleotide sequence ID" value="NZ_CP091928.1"/>
</dbReference>
<evidence type="ECO:0000313" key="2">
    <source>
        <dbReference type="Proteomes" id="UP000829829"/>
    </source>
</evidence>
<dbReference type="Proteomes" id="UP000829829">
    <property type="component" value="Chromosome 1"/>
</dbReference>
<proteinExistence type="predicted"/>
<protein>
    <submittedName>
        <fullName evidence="1">Uncharacterized protein</fullName>
    </submittedName>
</protein>
<organism evidence="1 2">
    <name type="scientific">Leptospira noguchii</name>
    <dbReference type="NCBI Taxonomy" id="28182"/>
    <lineage>
        <taxon>Bacteria</taxon>
        <taxon>Pseudomonadati</taxon>
        <taxon>Spirochaetota</taxon>
        <taxon>Spirochaetia</taxon>
        <taxon>Leptospirales</taxon>
        <taxon>Leptospiraceae</taxon>
        <taxon>Leptospira</taxon>
    </lineage>
</organism>
<name>A0A9Q8VYG6_9LEPT</name>